<dbReference type="AlphaFoldDB" id="A0A076PH19"/>
<dbReference type="GO" id="GO:0004061">
    <property type="term" value="F:arylformamidase activity"/>
    <property type="evidence" value="ECO:0007669"/>
    <property type="project" value="InterPro"/>
</dbReference>
<dbReference type="InterPro" id="IPR007325">
    <property type="entry name" value="KFase/CYL"/>
</dbReference>
<dbReference type="HOGENOM" id="CLU_030671_0_1_4"/>
<dbReference type="InterPro" id="IPR037175">
    <property type="entry name" value="KFase_sf"/>
</dbReference>
<reference evidence="2 3" key="1">
    <citation type="journal article" date="2014" name="Genome Announc.">
        <title>Complete Genome Sequence of Polychlorinated Biphenyl Degrader Comamonas testosteroni TK102 (NBRC 109938).</title>
        <authorList>
            <person name="Fukuda K."/>
            <person name="Hosoyama A."/>
            <person name="Tsuchikane K."/>
            <person name="Ohji S."/>
            <person name="Yamazoe A."/>
            <person name="Fujita N."/>
            <person name="Shintani M."/>
            <person name="Kimbara K."/>
        </authorList>
    </citation>
    <scope>NUCLEOTIDE SEQUENCE [LARGE SCALE GENOMIC DNA]</scope>
    <source>
        <strain evidence="2">TK102</strain>
    </source>
</reference>
<dbReference type="RefSeq" id="WP_043370882.1">
    <property type="nucleotide sequence ID" value="NZ_CP006704.1"/>
</dbReference>
<dbReference type="Proteomes" id="UP000028782">
    <property type="component" value="Chromosome"/>
</dbReference>
<dbReference type="GO" id="GO:0019441">
    <property type="term" value="P:L-tryptophan catabolic process to kynurenine"/>
    <property type="evidence" value="ECO:0007669"/>
    <property type="project" value="InterPro"/>
</dbReference>
<dbReference type="KEGG" id="ctes:O987_03720"/>
<evidence type="ECO:0000313" key="3">
    <source>
        <dbReference type="Proteomes" id="UP000028782"/>
    </source>
</evidence>
<dbReference type="SUPFAM" id="SSF102198">
    <property type="entry name" value="Putative cyclase"/>
    <property type="match status" value="1"/>
</dbReference>
<dbReference type="Pfam" id="PF04199">
    <property type="entry name" value="Cyclase"/>
    <property type="match status" value="1"/>
</dbReference>
<accession>A0A076PH19</accession>
<proteinExistence type="predicted"/>
<evidence type="ECO:0000256" key="1">
    <source>
        <dbReference type="SAM" id="MobiDB-lite"/>
    </source>
</evidence>
<name>A0A076PH19_COMTE</name>
<dbReference type="PANTHER" id="PTHR34861">
    <property type="match status" value="1"/>
</dbReference>
<sequence>MPTPSRRWRHRPEGSTWGDFGEDDQLGRLNLLSPEKVRQGVAEVQTGQRFALSLPLDYPGGSALNPNRKPPVLRPLQRKGRVNFNCLLQELEPGRTDVLSDDMVILSLQYSTQWDGLAHVGALFDANGDGLPEPLYYNGFAAGIDIVGPADVSGTGIPARLDDSASTSCAKALGIEGMARNGVQGRGVMVDLRAHFGDARTVVGYEQLMQVIAADGVQIEPGDMLCLHTGFAQRVLDMHKNPDPEVLEHACAVLDGRDARLLQWITDSQIAVIATDNYAVEAFPARPGAACCAALPLHEHCLFKLGVHLGELWHLTPLAHWLREHGRHRFLLTAPPLNLPGAIASPVTPVATV</sequence>
<gene>
    <name evidence="2" type="ORF">O987_03720</name>
</gene>
<protein>
    <submittedName>
        <fullName evidence="2">Cyclase</fullName>
    </submittedName>
</protein>
<feature type="region of interest" description="Disordered" evidence="1">
    <location>
        <begin position="1"/>
        <end position="20"/>
    </location>
</feature>
<dbReference type="PANTHER" id="PTHR34861:SF10">
    <property type="entry name" value="CYCLASE"/>
    <property type="match status" value="1"/>
</dbReference>
<dbReference type="Gene3D" id="3.50.30.50">
    <property type="entry name" value="Putative cyclase"/>
    <property type="match status" value="1"/>
</dbReference>
<evidence type="ECO:0000313" key="2">
    <source>
        <dbReference type="EMBL" id="AIJ44913.1"/>
    </source>
</evidence>
<feature type="compositionally biased region" description="Basic residues" evidence="1">
    <location>
        <begin position="1"/>
        <end position="10"/>
    </location>
</feature>
<organism evidence="2 3">
    <name type="scientific">Comamonas testosteroni TK102</name>
    <dbReference type="NCBI Taxonomy" id="1392005"/>
    <lineage>
        <taxon>Bacteria</taxon>
        <taxon>Pseudomonadati</taxon>
        <taxon>Pseudomonadota</taxon>
        <taxon>Betaproteobacteria</taxon>
        <taxon>Burkholderiales</taxon>
        <taxon>Comamonadaceae</taxon>
        <taxon>Comamonas</taxon>
    </lineage>
</organism>
<dbReference type="EMBL" id="CP006704">
    <property type="protein sequence ID" value="AIJ44913.1"/>
    <property type="molecule type" value="Genomic_DNA"/>
</dbReference>